<dbReference type="RefSeq" id="WP_077306014.1">
    <property type="nucleotide sequence ID" value="NZ_CP016090.1"/>
</dbReference>
<evidence type="ECO:0000259" key="1">
    <source>
        <dbReference type="Pfam" id="PF04471"/>
    </source>
</evidence>
<dbReference type="Proteomes" id="UP000821656">
    <property type="component" value="Unassembled WGS sequence"/>
</dbReference>
<organism evidence="2 3">
    <name type="scientific">Clostridium beijerinckii</name>
    <name type="common">Clostridium MP</name>
    <dbReference type="NCBI Taxonomy" id="1520"/>
    <lineage>
        <taxon>Bacteria</taxon>
        <taxon>Bacillati</taxon>
        <taxon>Bacillota</taxon>
        <taxon>Clostridia</taxon>
        <taxon>Eubacteriales</taxon>
        <taxon>Clostridiaceae</taxon>
        <taxon>Clostridium</taxon>
    </lineage>
</organism>
<dbReference type="InterPro" id="IPR007560">
    <property type="entry name" value="Restrct_endonuc_IV_Mrr"/>
</dbReference>
<evidence type="ECO:0000313" key="3">
    <source>
        <dbReference type="Proteomes" id="UP000821656"/>
    </source>
</evidence>
<sequence>MVTKTINQLHFEDLDPIRFEELILSMVYRMKRWLKLDHLGKKGSDDGIDIRAIEELENGKLKSYYFQCKRYSKITKAQLLRIIDDFLDKNLEVPDIYTLVISCPLSKKQIDDFEEYSKKSGFKTISIWTSSIIECKLYAEYQDLLFAYFGINLTERRNKKINSVRRNIVLKKRMHNDFLKSTGCRNRAELEERLHSPMTKFNKSEVLIRSIDDTDYPENTLLEKDFTGYFKAEVYSFYHNGLQVITGVKDIKVKQYEDIDNEDEFTIKEISALEIGYLPFDNIIDYDYDGDEYYMYPHLYCDFVNRNDPFEKIGYAYEYLYGWGIVDDELIIIE</sequence>
<dbReference type="AlphaFoldDB" id="A0A9Q5CUH7"/>
<feature type="domain" description="Restriction endonuclease type IV Mrr" evidence="1">
    <location>
        <begin position="13"/>
        <end position="78"/>
    </location>
</feature>
<dbReference type="GO" id="GO:0004519">
    <property type="term" value="F:endonuclease activity"/>
    <property type="evidence" value="ECO:0007669"/>
    <property type="project" value="InterPro"/>
</dbReference>
<dbReference type="Gene3D" id="3.40.1350.10">
    <property type="match status" value="1"/>
</dbReference>
<gene>
    <name evidence="2" type="ORF">DFH45_000104</name>
</gene>
<dbReference type="InterPro" id="IPR011856">
    <property type="entry name" value="tRNA_endonuc-like_dom_sf"/>
</dbReference>
<dbReference type="Pfam" id="PF04471">
    <property type="entry name" value="Mrr_cat"/>
    <property type="match status" value="1"/>
</dbReference>
<name>A0A9Q5CUH7_CLOBE</name>
<reference evidence="2" key="1">
    <citation type="submission" date="2020-05" db="EMBL/GenBank/DDBJ databases">
        <title>Genomic insights into acetone-butanol-ethanol (ABE) fermentation by sequencing solventogenic clostridia strains.</title>
        <authorList>
            <person name="Brown S."/>
        </authorList>
    </citation>
    <scope>NUCLEOTIDE SEQUENCE</scope>
    <source>
        <strain evidence="2">DJ126</strain>
    </source>
</reference>
<dbReference type="GO" id="GO:0003677">
    <property type="term" value="F:DNA binding"/>
    <property type="evidence" value="ECO:0007669"/>
    <property type="project" value="InterPro"/>
</dbReference>
<comment type="caution">
    <text evidence="2">The sequence shown here is derived from an EMBL/GenBank/DDBJ whole genome shotgun (WGS) entry which is preliminary data.</text>
</comment>
<dbReference type="GO" id="GO:0009307">
    <property type="term" value="P:DNA restriction-modification system"/>
    <property type="evidence" value="ECO:0007669"/>
    <property type="project" value="InterPro"/>
</dbReference>
<dbReference type="EMBL" id="JABSXK010000001">
    <property type="protein sequence ID" value="NRV07141.1"/>
    <property type="molecule type" value="Genomic_DNA"/>
</dbReference>
<accession>A0A9Q5CUH7</accession>
<protein>
    <recommendedName>
        <fullName evidence="1">Restriction endonuclease type IV Mrr domain-containing protein</fullName>
    </recommendedName>
</protein>
<evidence type="ECO:0000313" key="2">
    <source>
        <dbReference type="EMBL" id="NRV07141.1"/>
    </source>
</evidence>
<proteinExistence type="predicted"/>